<proteinExistence type="predicted"/>
<evidence type="ECO:0000256" key="1">
    <source>
        <dbReference type="SAM" id="Coils"/>
    </source>
</evidence>
<evidence type="ECO:0000313" key="3">
    <source>
        <dbReference type="Proteomes" id="UP000095541"/>
    </source>
</evidence>
<protein>
    <submittedName>
        <fullName evidence="2">Uncharacterized protein</fullName>
    </submittedName>
</protein>
<gene>
    <name evidence="2" type="ORF">ERS852557_01223</name>
</gene>
<dbReference type="Proteomes" id="UP000095541">
    <property type="component" value="Unassembled WGS sequence"/>
</dbReference>
<accession>A0A174PUI9</accession>
<dbReference type="AlphaFoldDB" id="A0A174PUI9"/>
<evidence type="ECO:0000313" key="2">
    <source>
        <dbReference type="EMBL" id="CUP62390.1"/>
    </source>
</evidence>
<organism evidence="2 3">
    <name type="scientific">Bacteroides thetaiotaomicron</name>
    <dbReference type="NCBI Taxonomy" id="818"/>
    <lineage>
        <taxon>Bacteria</taxon>
        <taxon>Pseudomonadati</taxon>
        <taxon>Bacteroidota</taxon>
        <taxon>Bacteroidia</taxon>
        <taxon>Bacteroidales</taxon>
        <taxon>Bacteroidaceae</taxon>
        <taxon>Bacteroides</taxon>
    </lineage>
</organism>
<dbReference type="RefSeq" id="WP_055217449.1">
    <property type="nucleotide sequence ID" value="NZ_CAXSMB010000010.1"/>
</dbReference>
<reference evidence="2 3" key="1">
    <citation type="submission" date="2015-09" db="EMBL/GenBank/DDBJ databases">
        <authorList>
            <consortium name="Pathogen Informatics"/>
        </authorList>
    </citation>
    <scope>NUCLEOTIDE SEQUENCE [LARGE SCALE GENOMIC DNA]</scope>
    <source>
        <strain evidence="2 3">2789STDY5834945</strain>
    </source>
</reference>
<sequence length="228" mass="26038">MENIIDDKQEYALIDDIDELNKSAKVSDLPTEVEDQFKKLSELRSKVLQADQNARESELSAKDAEKIKVHWYNGKTDAIEALQNATVKLATAQISTAEALELTFLYQKKIAVMAKNLFALGCMNIAANRTVVRELQLKLENASQEELDELSRQELENTLKQLKAQQDIMFKVEKYGEFLKQHELRLNELNNQIEKSQILKDKRFLNSTFYKISIGIIAISSLVCSLIL</sequence>
<dbReference type="EMBL" id="CZBI01000001">
    <property type="protein sequence ID" value="CUP62390.1"/>
    <property type="molecule type" value="Genomic_DNA"/>
</dbReference>
<name>A0A174PUI9_BACT4</name>
<keyword evidence="1" id="KW-0175">Coiled coil</keyword>
<feature type="coiled-coil region" evidence="1">
    <location>
        <begin position="125"/>
        <end position="199"/>
    </location>
</feature>